<keyword evidence="3" id="KW-0436">Ligase</keyword>
<keyword evidence="3" id="KW-0030">Aminoacyl-tRNA synthetase</keyword>
<keyword evidence="4" id="KW-1185">Reference proteome</keyword>
<organism evidence="3 4">
    <name type="scientific">Aurantimonas manganoxydans (strain ATCC BAA-1229 / DSM 21871 / SI85-9A1)</name>
    <dbReference type="NCBI Taxonomy" id="287752"/>
    <lineage>
        <taxon>Bacteria</taxon>
        <taxon>Pseudomonadati</taxon>
        <taxon>Pseudomonadota</taxon>
        <taxon>Alphaproteobacteria</taxon>
        <taxon>Hyphomicrobiales</taxon>
        <taxon>Aurantimonadaceae</taxon>
        <taxon>Aurantimonas</taxon>
    </lineage>
</organism>
<feature type="region of interest" description="Disordered" evidence="1">
    <location>
        <begin position="1"/>
        <end position="32"/>
    </location>
</feature>
<dbReference type="PANTHER" id="PTHR30411">
    <property type="entry name" value="CYTOPLASMIC PROTEIN"/>
    <property type="match status" value="1"/>
</dbReference>
<evidence type="ECO:0000256" key="1">
    <source>
        <dbReference type="SAM" id="MobiDB-lite"/>
    </source>
</evidence>
<feature type="domain" description="YbaK/aminoacyl-tRNA synthetase-associated" evidence="2">
    <location>
        <begin position="62"/>
        <end position="179"/>
    </location>
</feature>
<dbReference type="HOGENOM" id="CLU_094875_0_0_5"/>
<dbReference type="EMBL" id="AAPJ01000009">
    <property type="protein sequence ID" value="EAS48554.1"/>
    <property type="molecule type" value="Genomic_DNA"/>
</dbReference>
<dbReference type="InterPro" id="IPR036754">
    <property type="entry name" value="YbaK/aa-tRNA-synt-asso_dom_sf"/>
</dbReference>
<comment type="caution">
    <text evidence="3">The sequence shown here is derived from an EMBL/GenBank/DDBJ whole genome shotgun (WGS) entry which is preliminary data.</text>
</comment>
<dbReference type="Proteomes" id="UP000000321">
    <property type="component" value="Unassembled WGS sequence"/>
</dbReference>
<proteinExistence type="predicted"/>
<evidence type="ECO:0000313" key="3">
    <source>
        <dbReference type="EMBL" id="EAS48554.1"/>
    </source>
</evidence>
<feature type="compositionally biased region" description="Basic and acidic residues" evidence="1">
    <location>
        <begin position="1"/>
        <end position="22"/>
    </location>
</feature>
<accession>Q1YE45</accession>
<dbReference type="PANTHER" id="PTHR30411:SF1">
    <property type="entry name" value="CYTOPLASMIC PROTEIN"/>
    <property type="match status" value="1"/>
</dbReference>
<dbReference type="Pfam" id="PF04073">
    <property type="entry name" value="tRNA_edit"/>
    <property type="match status" value="1"/>
</dbReference>
<dbReference type="BioCyc" id="AURANTIMONAS:SI859A1_03573-MONOMER"/>
<dbReference type="GO" id="GO:0002161">
    <property type="term" value="F:aminoacyl-tRNA deacylase activity"/>
    <property type="evidence" value="ECO:0007669"/>
    <property type="project" value="InterPro"/>
</dbReference>
<dbReference type="GO" id="GO:0004812">
    <property type="term" value="F:aminoacyl-tRNA ligase activity"/>
    <property type="evidence" value="ECO:0007669"/>
    <property type="project" value="UniProtKB-KW"/>
</dbReference>
<evidence type="ECO:0000259" key="2">
    <source>
        <dbReference type="Pfam" id="PF04073"/>
    </source>
</evidence>
<protein>
    <submittedName>
        <fullName evidence="3">Putative YbaK/prolyl-tRNA synthetase associated region</fullName>
    </submittedName>
</protein>
<dbReference type="InterPro" id="IPR007214">
    <property type="entry name" value="YbaK/aa-tRNA-synth-assoc-dom"/>
</dbReference>
<evidence type="ECO:0000313" key="4">
    <source>
        <dbReference type="Proteomes" id="UP000000321"/>
    </source>
</evidence>
<reference evidence="3 4" key="1">
    <citation type="journal article" date="2008" name="Appl. Environ. Microbiol.">
        <title>Genomic insights into Mn(II) oxidation by the marine alphaproteobacterium Aurantimonas sp. strain SI85-9A1.</title>
        <authorList>
            <person name="Dick G.J."/>
            <person name="Podell S."/>
            <person name="Johnson H.A."/>
            <person name="Rivera-Espinoza Y."/>
            <person name="Bernier-Latmani R."/>
            <person name="McCarthy J.K."/>
            <person name="Torpey J.W."/>
            <person name="Clement B.G."/>
            <person name="Gaasterland T."/>
            <person name="Tebo B.M."/>
        </authorList>
    </citation>
    <scope>NUCLEOTIDE SEQUENCE [LARGE SCALE GENOMIC DNA]</scope>
    <source>
        <strain evidence="3 4">SI85-9A1</strain>
    </source>
</reference>
<dbReference type="SUPFAM" id="SSF55826">
    <property type="entry name" value="YbaK/ProRS associated domain"/>
    <property type="match status" value="1"/>
</dbReference>
<gene>
    <name evidence="3" type="ORF">SI859A1_03573</name>
</gene>
<dbReference type="AlphaFoldDB" id="Q1YE45"/>
<sequence>MERAPAQEPSERALDSASRRPENGMTHRGRMTMGEKPAAVARVEAAAIDKGLKISVVETSSSARSAEEAAQAVGASVGQIVKSLVFRGRDTGKAYLLLVSGANRVDETLAVQTIGEALERPDADFVRSATGFAIGGVSPLGATAELSVYMDEDLFQHATVWAAAGTHKHVFEVVPLQLRSATGAVICRIA</sequence>
<dbReference type="Gene3D" id="3.90.960.10">
    <property type="entry name" value="YbaK/aminoacyl-tRNA synthetase-associated domain"/>
    <property type="match status" value="1"/>
</dbReference>
<dbReference type="CDD" id="cd04333">
    <property type="entry name" value="ProX_deacylase"/>
    <property type="match status" value="1"/>
</dbReference>
<name>Q1YE45_AURMS</name>